<reference evidence="1" key="1">
    <citation type="submission" date="2020-05" db="EMBL/GenBank/DDBJ databases">
        <title>Structure and Biosynthesis of Myxolipoxazoles and Myxopyrimidinols: Unique Myxobacterial Fatty Acids Featuring Isoxazole and 4-Pyrimidinol Heterocycles.</title>
        <authorList>
            <person name="Popoff A."/>
            <person name="Hug J.J."/>
            <person name="Walesch S."/>
            <person name="Garcia R."/>
            <person name="Mueller R."/>
        </authorList>
    </citation>
    <scope>NUCLEOTIDE SEQUENCE</scope>
    <source>
        <strain evidence="1">Pd e42</strain>
    </source>
</reference>
<organism evidence="1">
    <name type="scientific">Stigmatella erecta</name>
    <dbReference type="NCBI Taxonomy" id="83460"/>
    <lineage>
        <taxon>Bacteria</taxon>
        <taxon>Pseudomonadati</taxon>
        <taxon>Myxococcota</taxon>
        <taxon>Myxococcia</taxon>
        <taxon>Myxococcales</taxon>
        <taxon>Cystobacterineae</taxon>
        <taxon>Archangiaceae</taxon>
        <taxon>Stigmatella</taxon>
    </lineage>
</organism>
<sequence>MARFVIRCYTPKVLELGNELSSARAKRMVDAIHEAGAANVDIFVGPEYFFTYNSDKLLHGTAPIAYSADDADLARSLIATASARWPKMLIIPGTFFMIQGVSNPRIFNTAFAYLGGQKLSECSKFDSASDKNYAARSGLDFFPGETGRAIPFKGKSFYLQICADATNRPTVPCDMSIVTSFHPGAAAATHLADFGGRRVIADGEGESAMASGYEQKKFLRVPRWERNLKTVADYQIDL</sequence>
<proteinExistence type="predicted"/>
<dbReference type="EMBL" id="MT513752">
    <property type="protein sequence ID" value="QKW94354.1"/>
    <property type="molecule type" value="Genomic_DNA"/>
</dbReference>
<protein>
    <recommendedName>
        <fullName evidence="2">CN hydrolase domain-containing protein</fullName>
    </recommendedName>
</protein>
<name>A0A7U3MYB0_9BACT</name>
<evidence type="ECO:0000313" key="1">
    <source>
        <dbReference type="EMBL" id="QKW94354.1"/>
    </source>
</evidence>
<dbReference type="Gene3D" id="3.60.110.10">
    <property type="entry name" value="Carbon-nitrogen hydrolase"/>
    <property type="match status" value="1"/>
</dbReference>
<evidence type="ECO:0008006" key="2">
    <source>
        <dbReference type="Google" id="ProtNLM"/>
    </source>
</evidence>
<accession>A0A7U3MYB0</accession>
<dbReference type="InterPro" id="IPR036526">
    <property type="entry name" value="C-N_Hydrolase_sf"/>
</dbReference>
<dbReference type="SUPFAM" id="SSF56317">
    <property type="entry name" value="Carbon-nitrogen hydrolase"/>
    <property type="match status" value="1"/>
</dbReference>
<dbReference type="AlphaFoldDB" id="A0A7U3MYB0"/>